<gene>
    <name evidence="1" type="ORF">SAMN02745194_02717</name>
</gene>
<accession>A0A1M6JVY6</accession>
<dbReference type="Proteomes" id="UP000184387">
    <property type="component" value="Unassembled WGS sequence"/>
</dbReference>
<protein>
    <recommendedName>
        <fullName evidence="3">Lipoprotein</fullName>
    </recommendedName>
</protein>
<organism evidence="1 2">
    <name type="scientific">Muricoccus roseus</name>
    <dbReference type="NCBI Taxonomy" id="198092"/>
    <lineage>
        <taxon>Bacteria</taxon>
        <taxon>Pseudomonadati</taxon>
        <taxon>Pseudomonadota</taxon>
        <taxon>Alphaproteobacteria</taxon>
        <taxon>Acetobacterales</taxon>
        <taxon>Roseomonadaceae</taxon>
        <taxon>Muricoccus</taxon>
    </lineage>
</organism>
<evidence type="ECO:0008006" key="3">
    <source>
        <dbReference type="Google" id="ProtNLM"/>
    </source>
</evidence>
<dbReference type="STRING" id="198092.SAMN02745194_02717"/>
<evidence type="ECO:0000313" key="2">
    <source>
        <dbReference type="Proteomes" id="UP000184387"/>
    </source>
</evidence>
<dbReference type="OrthoDB" id="7274433at2"/>
<dbReference type="AlphaFoldDB" id="A0A1M6JVY6"/>
<proteinExistence type="predicted"/>
<evidence type="ECO:0000313" key="1">
    <source>
        <dbReference type="EMBL" id="SHJ50857.1"/>
    </source>
</evidence>
<dbReference type="RefSeq" id="WP_073135586.1">
    <property type="nucleotide sequence ID" value="NZ_FQZF01000015.1"/>
</dbReference>
<keyword evidence="2" id="KW-1185">Reference proteome</keyword>
<dbReference type="EMBL" id="FQZF01000015">
    <property type="protein sequence ID" value="SHJ50857.1"/>
    <property type="molecule type" value="Genomic_DNA"/>
</dbReference>
<reference evidence="1 2" key="1">
    <citation type="submission" date="2016-11" db="EMBL/GenBank/DDBJ databases">
        <authorList>
            <person name="Jaros S."/>
            <person name="Januszkiewicz K."/>
            <person name="Wedrychowicz H."/>
        </authorList>
    </citation>
    <scope>NUCLEOTIDE SEQUENCE [LARGE SCALE GENOMIC DNA]</scope>
    <source>
        <strain evidence="1 2">DSM 14916</strain>
    </source>
</reference>
<name>A0A1M6JVY6_9PROT</name>
<sequence>MLRRLFPCVALLALGGCVQPEPQVVYVQAAPRVGCDTRFNVVNQSSYTVEQLYFSSSSLGSWGNDQLGRNVLPPGRATSYQAANQGAYDFRVVWGNGRAAELRGINVCVASTITITNSGLKAS</sequence>
<dbReference type="PROSITE" id="PS51257">
    <property type="entry name" value="PROKAR_LIPOPROTEIN"/>
    <property type="match status" value="1"/>
</dbReference>